<dbReference type="GO" id="GO:0004499">
    <property type="term" value="F:N,N-dimethylaniline monooxygenase activity"/>
    <property type="evidence" value="ECO:0007669"/>
    <property type="project" value="InterPro"/>
</dbReference>
<comment type="cofactor">
    <cofactor evidence="1">
        <name>FAD</name>
        <dbReference type="ChEBI" id="CHEBI:57692"/>
    </cofactor>
</comment>
<evidence type="ECO:0000256" key="6">
    <source>
        <dbReference type="ARBA" id="ARBA00023002"/>
    </source>
</evidence>
<keyword evidence="7" id="KW-0503">Monooxygenase</keyword>
<evidence type="ECO:0000313" key="11">
    <source>
        <dbReference type="Proteomes" id="UP000077603"/>
    </source>
</evidence>
<dbReference type="GO" id="GO:0050660">
    <property type="term" value="F:flavin adenine dinucleotide binding"/>
    <property type="evidence" value="ECO:0007669"/>
    <property type="project" value="InterPro"/>
</dbReference>
<dbReference type="SUPFAM" id="SSF51905">
    <property type="entry name" value="FAD/NAD(P)-binding domain"/>
    <property type="match status" value="2"/>
</dbReference>
<dbReference type="InterPro" id="IPR020946">
    <property type="entry name" value="Flavin_mOase-like"/>
</dbReference>
<dbReference type="InterPro" id="IPR000960">
    <property type="entry name" value="Flavin_mOase"/>
</dbReference>
<reference evidence="10 11" key="1">
    <citation type="journal article" date="2014" name="Genome Announc.">
        <title>Genome Sequence of a Promising Hydrogen-Producing Facultative Anaerobic Bacterium, Brevundimonas naejangsanensis Strain B1.</title>
        <authorList>
            <person name="Su H."/>
            <person name="Zhang T."/>
            <person name="Bao M."/>
            <person name="Jiang Y."/>
            <person name="Wang Y."/>
            <person name="Tan T."/>
        </authorList>
    </citation>
    <scope>NUCLEOTIDE SEQUENCE [LARGE SCALE GENOMIC DNA]</scope>
    <source>
        <strain evidence="10 11">B1</strain>
    </source>
</reference>
<dbReference type="Pfam" id="PF00743">
    <property type="entry name" value="FMO-like"/>
    <property type="match status" value="2"/>
</dbReference>
<dbReference type="InterPro" id="IPR050346">
    <property type="entry name" value="FMO-like"/>
</dbReference>
<protein>
    <recommendedName>
        <fullName evidence="9">Trimethylamine monooxygenase</fullName>
        <ecNumber evidence="8">1.14.13.148</ecNumber>
    </recommendedName>
</protein>
<keyword evidence="5" id="KW-0521">NADP</keyword>
<dbReference type="Gene3D" id="3.50.50.60">
    <property type="entry name" value="FAD/NAD(P)-binding domain"/>
    <property type="match status" value="2"/>
</dbReference>
<dbReference type="KEGG" id="bne:DA69_09200"/>
<dbReference type="EC" id="1.14.13.148" evidence="8"/>
<name>A0A172Y6Y4_9CAUL</name>
<accession>A0A172Y6Y4</accession>
<proteinExistence type="inferred from homology"/>
<evidence type="ECO:0000256" key="8">
    <source>
        <dbReference type="ARBA" id="ARBA00034528"/>
    </source>
</evidence>
<evidence type="ECO:0000256" key="2">
    <source>
        <dbReference type="ARBA" id="ARBA00009183"/>
    </source>
</evidence>
<evidence type="ECO:0000256" key="5">
    <source>
        <dbReference type="ARBA" id="ARBA00022857"/>
    </source>
</evidence>
<dbReference type="PANTHER" id="PTHR23023">
    <property type="entry name" value="DIMETHYLANILINE MONOOXYGENASE"/>
    <property type="match status" value="1"/>
</dbReference>
<gene>
    <name evidence="10" type="ORF">DA69_09200</name>
</gene>
<evidence type="ECO:0000256" key="7">
    <source>
        <dbReference type="ARBA" id="ARBA00023033"/>
    </source>
</evidence>
<dbReference type="AlphaFoldDB" id="A0A172Y6Y4"/>
<comment type="similarity">
    <text evidence="2">Belongs to the FMO family.</text>
</comment>
<keyword evidence="3" id="KW-0285">Flavoprotein</keyword>
<dbReference type="InterPro" id="IPR036188">
    <property type="entry name" value="FAD/NAD-bd_sf"/>
</dbReference>
<sequence>MPKQKRIAIIGAGPSGLALLRAFQSARDEGADIPEIVCFEKQKDWGGMWNYTWRTGMDENGEPVHGSMYRYLWSNGPKECLEFADYTFDEHFKKTISSYPPREVLWDYIQGRVKKANIRQYIRFNTAVKDVAFDKTTGQFTVTAQDYSAGRRTSGTFDHVIVATGHFSTPNAPSYPGFDLFPGRILHAHDFRDAAEFKGKDVLLIGSSYSAEDIGSQCYKYGAKSVTTSYRSRPMGYDWPKGWEEKPCLTRVDGKTAHFSDGTRRDVDAIILCTGYKHHFPFLPDELRLKTSNRLWPLNLYEGVVFTPNPRLFYLGMQDLWYSFNMFDAQAWLTRDIIMDRIALPSRADMEAANDQWREKEVAIRTDEQAFKYQGDYIKGLIAQTDYPELDVDNINRIFLQWKKDKKADIMGYRDKCYRSVVTGTLAARHHVPWIKAFDDSLEAYLRLPSARSQAARV</sequence>
<dbReference type="OrthoDB" id="312624at2"/>
<dbReference type="STRING" id="588932.DA69_09200"/>
<evidence type="ECO:0000256" key="3">
    <source>
        <dbReference type="ARBA" id="ARBA00022630"/>
    </source>
</evidence>
<evidence type="ECO:0000256" key="9">
    <source>
        <dbReference type="ARBA" id="ARBA00035159"/>
    </source>
</evidence>
<evidence type="ECO:0000313" key="10">
    <source>
        <dbReference type="EMBL" id="ANF54906.1"/>
    </source>
</evidence>
<evidence type="ECO:0000256" key="4">
    <source>
        <dbReference type="ARBA" id="ARBA00022827"/>
    </source>
</evidence>
<dbReference type="GO" id="GO:0034899">
    <property type="term" value="F:trimethylamine monooxygenase activity"/>
    <property type="evidence" value="ECO:0007669"/>
    <property type="project" value="UniProtKB-EC"/>
</dbReference>
<dbReference type="RefSeq" id="WP_025978432.1">
    <property type="nucleotide sequence ID" value="NZ_CP015614.1"/>
</dbReference>
<keyword evidence="6" id="KW-0560">Oxidoreductase</keyword>
<keyword evidence="4" id="KW-0274">FAD</keyword>
<dbReference type="eggNOG" id="COG2072">
    <property type="taxonomic scope" value="Bacteria"/>
</dbReference>
<dbReference type="PIRSF" id="PIRSF000332">
    <property type="entry name" value="FMO"/>
    <property type="match status" value="1"/>
</dbReference>
<keyword evidence="11" id="KW-1185">Reference proteome</keyword>
<dbReference type="EMBL" id="CP015614">
    <property type="protein sequence ID" value="ANF54906.1"/>
    <property type="molecule type" value="Genomic_DNA"/>
</dbReference>
<dbReference type="FunFam" id="3.50.50.60:FF:000138">
    <property type="entry name" value="Flavin-containing monooxygenase"/>
    <property type="match status" value="1"/>
</dbReference>
<organism evidence="10 11">
    <name type="scientific">Brevundimonas naejangsanensis</name>
    <dbReference type="NCBI Taxonomy" id="588932"/>
    <lineage>
        <taxon>Bacteria</taxon>
        <taxon>Pseudomonadati</taxon>
        <taxon>Pseudomonadota</taxon>
        <taxon>Alphaproteobacteria</taxon>
        <taxon>Caulobacterales</taxon>
        <taxon>Caulobacteraceae</taxon>
        <taxon>Brevundimonas</taxon>
    </lineage>
</organism>
<evidence type="ECO:0000256" key="1">
    <source>
        <dbReference type="ARBA" id="ARBA00001974"/>
    </source>
</evidence>
<dbReference type="GO" id="GO:0050661">
    <property type="term" value="F:NADP binding"/>
    <property type="evidence" value="ECO:0007669"/>
    <property type="project" value="InterPro"/>
</dbReference>
<dbReference type="Proteomes" id="UP000077603">
    <property type="component" value="Chromosome"/>
</dbReference>